<reference evidence="1" key="1">
    <citation type="submission" date="2019-12" db="EMBL/GenBank/DDBJ databases">
        <title>Genome sequencing and annotation of Brassica cretica.</title>
        <authorList>
            <person name="Studholme D.J."/>
            <person name="Sarris P.F."/>
        </authorList>
    </citation>
    <scope>NUCLEOTIDE SEQUENCE</scope>
    <source>
        <strain evidence="1">PFS-102/07</strain>
        <tissue evidence="1">Leaf</tissue>
    </source>
</reference>
<accession>A0A8S9IU75</accession>
<sequence>MDQEEQFKVELFESITKLNKFREFSKSSYKEINSKCCCLWWSYAGQRIAGFYYRKCLRDCHRFCEFEAGIKKSAGGQIVVRSSVEADLFEQGLSRDLYIESLLNRVELGGVFCWSKQRCRVMFRLKVHTYWCRGKIQDKHFYKSFKKASFQVLADYLKTLVAFPGYGKSQRKINKEVWRDTSLWSVGKRNLRTRRRRWLKTGSCQGCNWIYKVQGSSGEDVFRSMKLRSIFSQETARRCREIHKMSKSAQSPAESSRGDRFGCRRLTPRWRIVGLCHQSPKLLSQTEGSNMLSEGRTKKTLGPAEGLPKLITYT</sequence>
<dbReference type="AlphaFoldDB" id="A0A8S9IU75"/>
<protein>
    <submittedName>
        <fullName evidence="1">Uncharacterized protein</fullName>
    </submittedName>
</protein>
<proteinExistence type="predicted"/>
<evidence type="ECO:0000313" key="1">
    <source>
        <dbReference type="EMBL" id="KAF2573449.1"/>
    </source>
</evidence>
<gene>
    <name evidence="1" type="ORF">F2Q70_00002477</name>
</gene>
<organism evidence="1">
    <name type="scientific">Brassica cretica</name>
    <name type="common">Mustard</name>
    <dbReference type="NCBI Taxonomy" id="69181"/>
    <lineage>
        <taxon>Eukaryota</taxon>
        <taxon>Viridiplantae</taxon>
        <taxon>Streptophyta</taxon>
        <taxon>Embryophyta</taxon>
        <taxon>Tracheophyta</taxon>
        <taxon>Spermatophyta</taxon>
        <taxon>Magnoliopsida</taxon>
        <taxon>eudicotyledons</taxon>
        <taxon>Gunneridae</taxon>
        <taxon>Pentapetalae</taxon>
        <taxon>rosids</taxon>
        <taxon>malvids</taxon>
        <taxon>Brassicales</taxon>
        <taxon>Brassicaceae</taxon>
        <taxon>Brassiceae</taxon>
        <taxon>Brassica</taxon>
    </lineage>
</organism>
<name>A0A8S9IU75_BRACR</name>
<comment type="caution">
    <text evidence="1">The sequence shown here is derived from an EMBL/GenBank/DDBJ whole genome shotgun (WGS) entry which is preliminary data.</text>
</comment>
<dbReference type="EMBL" id="QGKY02001015">
    <property type="protein sequence ID" value="KAF2573449.1"/>
    <property type="molecule type" value="Genomic_DNA"/>
</dbReference>